<proteinExistence type="predicted"/>
<dbReference type="eggNOG" id="ENOG502Z8V1">
    <property type="taxonomic scope" value="Bacteria"/>
</dbReference>
<gene>
    <name evidence="2" type="ORF">L861_10655</name>
</gene>
<reference evidence="2 3" key="1">
    <citation type="journal article" date="2013" name="Genome Announc.">
        <title>Draft genome sequence of the moderately halophilic gammaproteobacterium Halomonas anticariensis FP35.</title>
        <authorList>
            <person name="Tahrioui A."/>
            <person name="Quesada E."/>
            <person name="Llamas I."/>
        </authorList>
    </citation>
    <scope>NUCLEOTIDE SEQUENCE [LARGE SCALE GENOMIC DNA]</scope>
    <source>
        <strain evidence="3">DSM 16096 / CECT 5854 / LMG 22089 / FP35</strain>
    </source>
</reference>
<dbReference type="Pfam" id="PF18754">
    <property type="entry name" value="Nmad3"/>
    <property type="match status" value="1"/>
</dbReference>
<evidence type="ECO:0000313" key="2">
    <source>
        <dbReference type="EMBL" id="EPC01024.1"/>
    </source>
</evidence>
<dbReference type="InterPro" id="IPR041135">
    <property type="entry name" value="Nmad3"/>
</dbReference>
<keyword evidence="3" id="KW-1185">Reference proteome</keyword>
<dbReference type="EMBL" id="ASTJ01000036">
    <property type="protein sequence ID" value="EPC01024.1"/>
    <property type="molecule type" value="Genomic_DNA"/>
</dbReference>
<dbReference type="AlphaFoldDB" id="S2L038"/>
<comment type="caution">
    <text evidence="2">The sequence shown here is derived from an EMBL/GenBank/DDBJ whole genome shotgun (WGS) entry which is preliminary data.</text>
</comment>
<dbReference type="PATRIC" id="fig|1121939.11.peg.3196"/>
<accession>S2L038</accession>
<evidence type="ECO:0000259" key="1">
    <source>
        <dbReference type="Pfam" id="PF18754"/>
    </source>
</evidence>
<protein>
    <recommendedName>
        <fullName evidence="1">Nucleotide modification associated domain-containing protein</fullName>
    </recommendedName>
</protein>
<dbReference type="STRING" id="1121939.L861_10655"/>
<evidence type="ECO:0000313" key="3">
    <source>
        <dbReference type="Proteomes" id="UP000014463"/>
    </source>
</evidence>
<feature type="domain" description="Nucleotide modification associated" evidence="1">
    <location>
        <begin position="1"/>
        <end position="239"/>
    </location>
</feature>
<name>S2L038_LITA3</name>
<dbReference type="Proteomes" id="UP000014463">
    <property type="component" value="Unassembled WGS sequence"/>
</dbReference>
<organism evidence="2 3">
    <name type="scientific">Litchfieldella anticariensis (strain DSM 16096 / CECT 5854 / CIP 108499 / LMG 22089 / FP35)</name>
    <name type="common">Halomonas anticariensis</name>
    <dbReference type="NCBI Taxonomy" id="1121939"/>
    <lineage>
        <taxon>Bacteria</taxon>
        <taxon>Pseudomonadati</taxon>
        <taxon>Pseudomonadota</taxon>
        <taxon>Gammaproteobacteria</taxon>
        <taxon>Oceanospirillales</taxon>
        <taxon>Halomonadaceae</taxon>
        <taxon>Litchfieldella</taxon>
    </lineage>
</organism>
<sequence length="274" mass="31012">MLALPIPDGKSVIRYRDIVYDESSLGDLVGQLTKGKVTLDDGAHLDPDLISEMLPRQPGWRPIFGQAGQAQGHLRNHGVGPGDLFLFFGLFRRVEHRDGVWRWAPESRPCHVIWGWLQVAEVLKLGASPLRNYEWAEYHPHFQRHGDPNNVIYLASRRLHFDGLSDALPGSGVFPHASPDLQLTAPHAAKTSTWRLPSWCYPEDGRTPLTYHANRQRWKKHTDHTELSAAARGQEFILDGKEYPEALPWACDLIRSRDREGQLAPLSDLVQPYG</sequence>